<dbReference type="AlphaFoldDB" id="A0AAD7D1F5"/>
<name>A0AAD7D1F5_MYCRO</name>
<dbReference type="Proteomes" id="UP001221757">
    <property type="component" value="Unassembled WGS sequence"/>
</dbReference>
<dbReference type="EMBL" id="JARKIE010000156">
    <property type="protein sequence ID" value="KAJ7674302.1"/>
    <property type="molecule type" value="Genomic_DNA"/>
</dbReference>
<accession>A0AAD7D1F5</accession>
<keyword evidence="2" id="KW-1185">Reference proteome</keyword>
<comment type="caution">
    <text evidence="1">The sequence shown here is derived from an EMBL/GenBank/DDBJ whole genome shotgun (WGS) entry which is preliminary data.</text>
</comment>
<protein>
    <submittedName>
        <fullName evidence="1">Uncharacterized protein</fullName>
    </submittedName>
</protein>
<gene>
    <name evidence="1" type="ORF">B0H17DRAFT_1208106</name>
</gene>
<sequence length="128" mass="13391">MAPAATFCNLPLSTSFDSELESSLLSLDWVLSSGVSASHSVACGLLSLSCSDGPLPLPPMDVDDSGPPFSCVCEDLSAPGCPSTSSAVHAHVHNTPTSSLNILRDIFTAHYGTHSQLLLPYILYTITI</sequence>
<proteinExistence type="predicted"/>
<evidence type="ECO:0000313" key="2">
    <source>
        <dbReference type="Proteomes" id="UP001221757"/>
    </source>
</evidence>
<organism evidence="1 2">
    <name type="scientific">Mycena rosella</name>
    <name type="common">Pink bonnet</name>
    <name type="synonym">Agaricus rosellus</name>
    <dbReference type="NCBI Taxonomy" id="1033263"/>
    <lineage>
        <taxon>Eukaryota</taxon>
        <taxon>Fungi</taxon>
        <taxon>Dikarya</taxon>
        <taxon>Basidiomycota</taxon>
        <taxon>Agaricomycotina</taxon>
        <taxon>Agaricomycetes</taxon>
        <taxon>Agaricomycetidae</taxon>
        <taxon>Agaricales</taxon>
        <taxon>Marasmiineae</taxon>
        <taxon>Mycenaceae</taxon>
        <taxon>Mycena</taxon>
    </lineage>
</organism>
<reference evidence="1" key="1">
    <citation type="submission" date="2023-03" db="EMBL/GenBank/DDBJ databases">
        <title>Massive genome expansion in bonnet fungi (Mycena s.s.) driven by repeated elements and novel gene families across ecological guilds.</title>
        <authorList>
            <consortium name="Lawrence Berkeley National Laboratory"/>
            <person name="Harder C.B."/>
            <person name="Miyauchi S."/>
            <person name="Viragh M."/>
            <person name="Kuo A."/>
            <person name="Thoen E."/>
            <person name="Andreopoulos B."/>
            <person name="Lu D."/>
            <person name="Skrede I."/>
            <person name="Drula E."/>
            <person name="Henrissat B."/>
            <person name="Morin E."/>
            <person name="Kohler A."/>
            <person name="Barry K."/>
            <person name="LaButti K."/>
            <person name="Morin E."/>
            <person name="Salamov A."/>
            <person name="Lipzen A."/>
            <person name="Mereny Z."/>
            <person name="Hegedus B."/>
            <person name="Baldrian P."/>
            <person name="Stursova M."/>
            <person name="Weitz H."/>
            <person name="Taylor A."/>
            <person name="Grigoriev I.V."/>
            <person name="Nagy L.G."/>
            <person name="Martin F."/>
            <person name="Kauserud H."/>
        </authorList>
    </citation>
    <scope>NUCLEOTIDE SEQUENCE</scope>
    <source>
        <strain evidence="1">CBHHK067</strain>
    </source>
</reference>
<evidence type="ECO:0000313" key="1">
    <source>
        <dbReference type="EMBL" id="KAJ7674302.1"/>
    </source>
</evidence>